<feature type="transmembrane region" description="Helical" evidence="2">
    <location>
        <begin position="84"/>
        <end position="105"/>
    </location>
</feature>
<feature type="region of interest" description="Disordered" evidence="1">
    <location>
        <begin position="113"/>
        <end position="182"/>
    </location>
</feature>
<evidence type="ECO:0000313" key="3">
    <source>
        <dbReference type="EMBL" id="NJC73021.1"/>
    </source>
</evidence>
<keyword evidence="2" id="KW-1133">Transmembrane helix</keyword>
<dbReference type="EMBL" id="JAATVY010000024">
    <property type="protein sequence ID" value="NJC73021.1"/>
    <property type="molecule type" value="Genomic_DNA"/>
</dbReference>
<name>A0ABX0Y3Q4_9ACTN</name>
<proteinExistence type="predicted"/>
<dbReference type="Pfam" id="PF10935">
    <property type="entry name" value="DUF2637"/>
    <property type="match status" value="1"/>
</dbReference>
<gene>
    <name evidence="3" type="ORF">HC031_25375</name>
</gene>
<feature type="compositionally biased region" description="Basic and acidic residues" evidence="1">
    <location>
        <begin position="297"/>
        <end position="316"/>
    </location>
</feature>
<feature type="compositionally biased region" description="Low complexity" evidence="1">
    <location>
        <begin position="263"/>
        <end position="284"/>
    </location>
</feature>
<keyword evidence="2" id="KW-0812">Transmembrane</keyword>
<feature type="region of interest" description="Disordered" evidence="1">
    <location>
        <begin position="250"/>
        <end position="331"/>
    </location>
</feature>
<comment type="caution">
    <text evidence="3">The sequence shown here is derived from an EMBL/GenBank/DDBJ whole genome shotgun (WGS) entry which is preliminary data.</text>
</comment>
<feature type="transmembrane region" description="Helical" evidence="2">
    <location>
        <begin position="60"/>
        <end position="78"/>
    </location>
</feature>
<dbReference type="RefSeq" id="WP_167927922.1">
    <property type="nucleotide sequence ID" value="NZ_JAATVY010000024.1"/>
</dbReference>
<feature type="compositionally biased region" description="Basic and acidic residues" evidence="1">
    <location>
        <begin position="164"/>
        <end position="174"/>
    </location>
</feature>
<sequence length="331" mass="34740">MLAIGGAAGAASFTHVHNVAAAHGQPGWLAWADAIVLELMSIASGLELRRRKRTRFSVRFPAAVLGCAVTLSLAAQVVEAEPSPVGWIAAAVPALGFLVMVKVALGYTGTATRTSATRSDGCAADRTAPITHEAGPTKRDGPAGERSAARTTRPSAAAHQPGGPDRRTKLDRGRPAYRSADVDELLPAARRVRDHLAAEGRALTRGALAEALRAAGHTVSNTRASQLLKTLKAESPSAEAPHHDQLPEVASPALSTQPSPQHAADTAASADQAPAPQTSTTATAHLDPQTPPARSGEPNHEHPPEPDRAHVRDRGGHRTRRCNRHIRVDLR</sequence>
<organism evidence="3 4">
    <name type="scientific">Planosporangium thailandense</name>
    <dbReference type="NCBI Taxonomy" id="765197"/>
    <lineage>
        <taxon>Bacteria</taxon>
        <taxon>Bacillati</taxon>
        <taxon>Actinomycetota</taxon>
        <taxon>Actinomycetes</taxon>
        <taxon>Micromonosporales</taxon>
        <taxon>Micromonosporaceae</taxon>
        <taxon>Planosporangium</taxon>
    </lineage>
</organism>
<evidence type="ECO:0000256" key="1">
    <source>
        <dbReference type="SAM" id="MobiDB-lite"/>
    </source>
</evidence>
<keyword evidence="4" id="KW-1185">Reference proteome</keyword>
<reference evidence="3 4" key="1">
    <citation type="submission" date="2020-03" db="EMBL/GenBank/DDBJ databases">
        <title>WGS of the type strain of Planosporangium spp.</title>
        <authorList>
            <person name="Thawai C."/>
        </authorList>
    </citation>
    <scope>NUCLEOTIDE SEQUENCE [LARGE SCALE GENOMIC DNA]</scope>
    <source>
        <strain evidence="3 4">TBRC 5610</strain>
    </source>
</reference>
<keyword evidence="2" id="KW-0472">Membrane</keyword>
<dbReference type="Proteomes" id="UP000722989">
    <property type="component" value="Unassembled WGS sequence"/>
</dbReference>
<feature type="compositionally biased region" description="Low complexity" evidence="1">
    <location>
        <begin position="149"/>
        <end position="158"/>
    </location>
</feature>
<evidence type="ECO:0000313" key="4">
    <source>
        <dbReference type="Proteomes" id="UP000722989"/>
    </source>
</evidence>
<dbReference type="InterPro" id="IPR021235">
    <property type="entry name" value="DUF2637"/>
</dbReference>
<accession>A0ABX0Y3Q4</accession>
<evidence type="ECO:0000256" key="2">
    <source>
        <dbReference type="SAM" id="Phobius"/>
    </source>
</evidence>
<protein>
    <submittedName>
        <fullName evidence="3">DUF2637 domain-containing protein</fullName>
    </submittedName>
</protein>